<reference evidence="1" key="2">
    <citation type="journal article" date="2022" name="Sci. Total Environ.">
        <title>Prevalence, transmission, and molecular epidemiology of tet(X)-positive bacteria among humans, animals, and environmental niches in China: An epidemiological, and genomic-based study.</title>
        <authorList>
            <person name="Dong N."/>
            <person name="Zeng Y."/>
            <person name="Cai C."/>
            <person name="Sun C."/>
            <person name="Lu J."/>
            <person name="Liu C."/>
            <person name="Zhou H."/>
            <person name="Sun Q."/>
            <person name="Shu L."/>
            <person name="Wang H."/>
            <person name="Wang Y."/>
            <person name="Wang S."/>
            <person name="Wu C."/>
            <person name="Chan E.W."/>
            <person name="Chen G."/>
            <person name="Shen Z."/>
            <person name="Chen S."/>
            <person name="Zhang R."/>
        </authorList>
    </citation>
    <scope>NUCLEOTIDE SEQUENCE</scope>
    <source>
        <strain evidence="1">R655-4</strain>
    </source>
</reference>
<accession>A0AAJ1QGI3</accession>
<dbReference type="RefSeq" id="WP_286494121.1">
    <property type="nucleotide sequence ID" value="NZ_JACAGJ010000008.1"/>
</dbReference>
<reference evidence="1" key="1">
    <citation type="submission" date="2020-06" db="EMBL/GenBank/DDBJ databases">
        <authorList>
            <person name="Dong N."/>
        </authorList>
    </citation>
    <scope>NUCLEOTIDE SEQUENCE</scope>
    <source>
        <strain evidence="1">R655-4</strain>
    </source>
</reference>
<organism evidence="1 2">
    <name type="scientific">Empedobacter brevis</name>
    <dbReference type="NCBI Taxonomy" id="247"/>
    <lineage>
        <taxon>Bacteria</taxon>
        <taxon>Pseudomonadati</taxon>
        <taxon>Bacteroidota</taxon>
        <taxon>Flavobacteriia</taxon>
        <taxon>Flavobacteriales</taxon>
        <taxon>Weeksellaceae</taxon>
        <taxon>Empedobacter</taxon>
    </lineage>
</organism>
<comment type="caution">
    <text evidence="1">The sequence shown here is derived from an EMBL/GenBank/DDBJ whole genome shotgun (WGS) entry which is preliminary data.</text>
</comment>
<dbReference type="Proteomes" id="UP001170959">
    <property type="component" value="Unassembled WGS sequence"/>
</dbReference>
<dbReference type="AlphaFoldDB" id="A0AAJ1QGI3"/>
<evidence type="ECO:0000313" key="2">
    <source>
        <dbReference type="Proteomes" id="UP001170959"/>
    </source>
</evidence>
<sequence>MILTAKAEEDYFDWLDNQGVNGIDISNWEFEKFNLLSKVSQNALIIEWFDSVGIYVNVVRLNSIWNYSFWFNHNRYQGYDFKTRQEATEQAIIKANEIYNERKY</sequence>
<gene>
    <name evidence="1" type="ORF">HX001_14380</name>
</gene>
<proteinExistence type="predicted"/>
<name>A0AAJ1QGI3_9FLAO</name>
<dbReference type="EMBL" id="JACAGJ010000008">
    <property type="protein sequence ID" value="MDM1073673.1"/>
    <property type="molecule type" value="Genomic_DNA"/>
</dbReference>
<evidence type="ECO:0000313" key="1">
    <source>
        <dbReference type="EMBL" id="MDM1073673.1"/>
    </source>
</evidence>
<protein>
    <submittedName>
        <fullName evidence="1">Uncharacterized protein</fullName>
    </submittedName>
</protein>